<keyword evidence="3" id="KW-1185">Reference proteome</keyword>
<organism evidence="2 3">
    <name type="scientific">Mesosutterella faecium</name>
    <dbReference type="NCBI Taxonomy" id="2925194"/>
    <lineage>
        <taxon>Bacteria</taxon>
        <taxon>Pseudomonadati</taxon>
        <taxon>Pseudomonadota</taxon>
        <taxon>Betaproteobacteria</taxon>
        <taxon>Burkholderiales</taxon>
        <taxon>Sutterellaceae</taxon>
        <taxon>Mesosutterella</taxon>
    </lineage>
</organism>
<feature type="chain" id="PRO_5046508879" evidence="1">
    <location>
        <begin position="24"/>
        <end position="166"/>
    </location>
</feature>
<proteinExistence type="predicted"/>
<dbReference type="Proteomes" id="UP001165481">
    <property type="component" value="Unassembled WGS sequence"/>
</dbReference>
<dbReference type="PROSITE" id="PS51257">
    <property type="entry name" value="PROKAR_LIPOPROTEIN"/>
    <property type="match status" value="1"/>
</dbReference>
<reference evidence="2" key="1">
    <citation type="submission" date="2023-03" db="EMBL/GenBank/DDBJ databases">
        <title>Mesosutterella sp. nov. isolated from porcine feces.</title>
        <authorList>
            <person name="Yu S."/>
        </authorList>
    </citation>
    <scope>NUCLEOTIDE SEQUENCE</scope>
    <source>
        <strain evidence="2">AGMB02718</strain>
    </source>
</reference>
<dbReference type="PROSITE" id="PS51318">
    <property type="entry name" value="TAT"/>
    <property type="match status" value="1"/>
</dbReference>
<dbReference type="RefSeq" id="WP_243376461.1">
    <property type="nucleotide sequence ID" value="NZ_JAKZJU020000001.1"/>
</dbReference>
<protein>
    <submittedName>
        <fullName evidence="2">Twin-arginine translocation signal domain-containing protein</fullName>
    </submittedName>
</protein>
<dbReference type="InterPro" id="IPR006311">
    <property type="entry name" value="TAT_signal"/>
</dbReference>
<name>A0ABT7ILY0_9BURK</name>
<dbReference type="NCBIfam" id="TIGR01409">
    <property type="entry name" value="TAT_signal_seq"/>
    <property type="match status" value="1"/>
</dbReference>
<keyword evidence="1" id="KW-0732">Signal</keyword>
<dbReference type="EMBL" id="JAKZJU020000001">
    <property type="protein sequence ID" value="MDL2058936.1"/>
    <property type="molecule type" value="Genomic_DNA"/>
</dbReference>
<sequence>MKRRTLLKAAAAGAAVLVLGGCAHPQLIAKGVSEADIVAKLGKPHARTVLPDGTVRLTYSWQPMGQAVWWMFLDSSGRYFKLEQALVEDNFPMIKPGMTRAQVYELLGPCAEEYKFPALKQTSLMYRYEDYSRAPMALWVDLDMTGHVVSWTTSTDPWLDRPLPMF</sequence>
<feature type="signal peptide" evidence="1">
    <location>
        <begin position="1"/>
        <end position="23"/>
    </location>
</feature>
<evidence type="ECO:0000256" key="1">
    <source>
        <dbReference type="SAM" id="SignalP"/>
    </source>
</evidence>
<accession>A0ABT7ILY0</accession>
<dbReference type="InterPro" id="IPR019546">
    <property type="entry name" value="TAT_signal_bac_arc"/>
</dbReference>
<gene>
    <name evidence="2" type="ORF">MUN46_003100</name>
</gene>
<comment type="caution">
    <text evidence="2">The sequence shown here is derived from an EMBL/GenBank/DDBJ whole genome shotgun (WGS) entry which is preliminary data.</text>
</comment>
<evidence type="ECO:0000313" key="3">
    <source>
        <dbReference type="Proteomes" id="UP001165481"/>
    </source>
</evidence>
<evidence type="ECO:0000313" key="2">
    <source>
        <dbReference type="EMBL" id="MDL2058936.1"/>
    </source>
</evidence>